<evidence type="ECO:0000313" key="1">
    <source>
        <dbReference type="EMBL" id="STO37689.1"/>
    </source>
</evidence>
<dbReference type="InterPro" id="IPR019289">
    <property type="entry name" value="Phage_tail_E/E"/>
</dbReference>
<dbReference type="Proteomes" id="UP000254232">
    <property type="component" value="Unassembled WGS sequence"/>
</dbReference>
<dbReference type="AlphaFoldDB" id="A0A377H5F7"/>
<gene>
    <name evidence="1" type="ORF">NCTC11413_00805</name>
</gene>
<reference evidence="1 2" key="1">
    <citation type="submission" date="2018-06" db="EMBL/GenBank/DDBJ databases">
        <authorList>
            <consortium name="Pathogen Informatics"/>
            <person name="Doyle S."/>
        </authorList>
    </citation>
    <scope>NUCLEOTIDE SEQUENCE [LARGE SCALE GENOMIC DNA]</scope>
    <source>
        <strain evidence="1 2">NCTC11413</strain>
    </source>
</reference>
<organism evidence="1 2">
    <name type="scientific">Gallibacterium anatis</name>
    <dbReference type="NCBI Taxonomy" id="750"/>
    <lineage>
        <taxon>Bacteria</taxon>
        <taxon>Pseudomonadati</taxon>
        <taxon>Pseudomonadota</taxon>
        <taxon>Gammaproteobacteria</taxon>
        <taxon>Pasteurellales</taxon>
        <taxon>Pasteurellaceae</taxon>
        <taxon>Gallibacterium</taxon>
    </lineage>
</organism>
<evidence type="ECO:0000313" key="2">
    <source>
        <dbReference type="Proteomes" id="UP000254232"/>
    </source>
</evidence>
<dbReference type="RefSeq" id="WP_018346887.1">
    <property type="nucleotide sequence ID" value="NZ_UGGZ01000001.1"/>
</dbReference>
<accession>A0A377H5F7</accession>
<protein>
    <submittedName>
        <fullName evidence="1">Phage tail protein E</fullName>
    </submittedName>
</protein>
<sequence>MKKQNEVVTVAAAENENVKKVALTQGLRRGDTTIDEIEVFRPNVMSLKGLKLIEVLSADVNAIGVLLPRITSPSLSKAEVQALDVTDFVELTTAVLSFFNNKDEMETMYA</sequence>
<dbReference type="EMBL" id="UGGZ01000001">
    <property type="protein sequence ID" value="STO37689.1"/>
    <property type="molecule type" value="Genomic_DNA"/>
</dbReference>
<name>A0A377H5F7_9PAST</name>
<dbReference type="Pfam" id="PF10109">
    <property type="entry name" value="Phage_TAC_7"/>
    <property type="match status" value="1"/>
</dbReference>
<dbReference type="GeneID" id="77264459"/>
<proteinExistence type="predicted"/>